<dbReference type="Pfam" id="PF08722">
    <property type="entry name" value="Tn7_TnsA-like_N"/>
    <property type="match status" value="1"/>
</dbReference>
<sequence length="203" mass="23178">MTGIAASSKSGGAAQFESTLERDFLSLLEFSPEVKNIEPQPVKIDWSDAQGGHRSYTPDVLVEFIEASGKRPWLCEVKYRSELLEKWVELRPKFKAALHFAKEHGWRFKIVTEREIRTPHLANVRFLTSYRRTIPDAGVMQDILGHLNKIHEATPRDLIEAIRPDITGQTQMISVLWHLVATFQIGADLLEPLTMKSRIWSLS</sequence>
<name>E6QNS8_9ZZZZ</name>
<organism evidence="3">
    <name type="scientific">mine drainage metagenome</name>
    <dbReference type="NCBI Taxonomy" id="410659"/>
    <lineage>
        <taxon>unclassified sequences</taxon>
        <taxon>metagenomes</taxon>
        <taxon>ecological metagenomes</taxon>
    </lineage>
</organism>
<proteinExistence type="predicted"/>
<reference evidence="3" key="1">
    <citation type="submission" date="2009-10" db="EMBL/GenBank/DDBJ databases">
        <title>Diversity of trophic interactions inside an arsenic-rich microbial ecosystem.</title>
        <authorList>
            <person name="Bertin P.N."/>
            <person name="Heinrich-Salmeron A."/>
            <person name="Pelletier E."/>
            <person name="Goulhen-Chollet F."/>
            <person name="Arsene-Ploetze F."/>
            <person name="Gallien S."/>
            <person name="Calteau A."/>
            <person name="Vallenet D."/>
            <person name="Casiot C."/>
            <person name="Chane-Woon-Ming B."/>
            <person name="Giloteaux L."/>
            <person name="Barakat M."/>
            <person name="Bonnefoy V."/>
            <person name="Bruneel O."/>
            <person name="Chandler M."/>
            <person name="Cleiss J."/>
            <person name="Duran R."/>
            <person name="Elbaz-Poulichet F."/>
            <person name="Fonknechten N."/>
            <person name="Lauga B."/>
            <person name="Mornico D."/>
            <person name="Ortet P."/>
            <person name="Schaeffer C."/>
            <person name="Siguier P."/>
            <person name="Alexander Thil Smith A."/>
            <person name="Van Dorsselaer A."/>
            <person name="Weissenbach J."/>
            <person name="Medigue C."/>
            <person name="Le Paslier D."/>
        </authorList>
    </citation>
    <scope>NUCLEOTIDE SEQUENCE</scope>
</reference>
<dbReference type="Pfam" id="PF08721">
    <property type="entry name" value="Tn7_Tnp_TnsA_C"/>
    <property type="match status" value="1"/>
</dbReference>
<dbReference type="EMBL" id="CABQ01000289">
    <property type="protein sequence ID" value="CBI08899.1"/>
    <property type="molecule type" value="Genomic_DNA"/>
</dbReference>
<protein>
    <recommendedName>
        <fullName evidence="4">Heteromeric transposase endonuclease subunit TnsA</fullName>
    </recommendedName>
</protein>
<dbReference type="InterPro" id="IPR014833">
    <property type="entry name" value="TnsA_N"/>
</dbReference>
<gene>
    <name evidence="3" type="ORF">CARN6_2421</name>
</gene>
<dbReference type="InterPro" id="IPR014832">
    <property type="entry name" value="TnsA_C"/>
</dbReference>
<dbReference type="Gene3D" id="3.40.1350.10">
    <property type="match status" value="1"/>
</dbReference>
<dbReference type="InterPro" id="IPR011856">
    <property type="entry name" value="tRNA_endonuc-like_dom_sf"/>
</dbReference>
<dbReference type="GO" id="GO:0003676">
    <property type="term" value="F:nucleic acid binding"/>
    <property type="evidence" value="ECO:0007669"/>
    <property type="project" value="InterPro"/>
</dbReference>
<evidence type="ECO:0000313" key="3">
    <source>
        <dbReference type="EMBL" id="CBI08899.1"/>
    </source>
</evidence>
<evidence type="ECO:0008006" key="4">
    <source>
        <dbReference type="Google" id="ProtNLM"/>
    </source>
</evidence>
<feature type="domain" description="TnsA endonuclease N-terminal" evidence="2">
    <location>
        <begin position="31"/>
        <end position="113"/>
    </location>
</feature>
<comment type="caution">
    <text evidence="3">The sequence shown here is derived from an EMBL/GenBank/DDBJ whole genome shotgun (WGS) entry which is preliminary data.</text>
</comment>
<feature type="domain" description="TnsA endonuclease C-terminal" evidence="1">
    <location>
        <begin position="115"/>
        <end position="189"/>
    </location>
</feature>
<accession>E6QNS8</accession>
<evidence type="ECO:0000259" key="1">
    <source>
        <dbReference type="Pfam" id="PF08721"/>
    </source>
</evidence>
<evidence type="ECO:0000259" key="2">
    <source>
        <dbReference type="Pfam" id="PF08722"/>
    </source>
</evidence>
<dbReference type="AlphaFoldDB" id="E6QNS8"/>